<dbReference type="GO" id="GO:0003723">
    <property type="term" value="F:RNA binding"/>
    <property type="evidence" value="ECO:0007669"/>
    <property type="project" value="UniProtKB-UniRule"/>
</dbReference>
<organism evidence="11 12">
    <name type="scientific">Adineta ricciae</name>
    <name type="common">Rotifer</name>
    <dbReference type="NCBI Taxonomy" id="249248"/>
    <lineage>
        <taxon>Eukaryota</taxon>
        <taxon>Metazoa</taxon>
        <taxon>Spiralia</taxon>
        <taxon>Gnathifera</taxon>
        <taxon>Rotifera</taxon>
        <taxon>Eurotatoria</taxon>
        <taxon>Bdelloidea</taxon>
        <taxon>Adinetida</taxon>
        <taxon>Adinetidae</taxon>
        <taxon>Adineta</taxon>
    </lineage>
</organism>
<evidence type="ECO:0000256" key="9">
    <source>
        <dbReference type="SAM" id="SignalP"/>
    </source>
</evidence>
<accession>A0A813PGT8</accession>
<keyword evidence="5" id="KW-0862">Zinc</keyword>
<evidence type="ECO:0000259" key="10">
    <source>
        <dbReference type="PROSITE" id="PS51522"/>
    </source>
</evidence>
<evidence type="ECO:0000313" key="12">
    <source>
        <dbReference type="Proteomes" id="UP000663852"/>
    </source>
</evidence>
<name>A0A813PGT8_ADIRI</name>
<dbReference type="OrthoDB" id="10010129at2759"/>
<protein>
    <recommendedName>
        <fullName evidence="10">Nanos-type domain-containing protein</fullName>
    </recommendedName>
</protein>
<evidence type="ECO:0000256" key="1">
    <source>
        <dbReference type="ARBA" id="ARBA00004496"/>
    </source>
</evidence>
<dbReference type="InterPro" id="IPR038129">
    <property type="entry name" value="Nanos_sf"/>
</dbReference>
<dbReference type="Proteomes" id="UP000663852">
    <property type="component" value="Unassembled WGS sequence"/>
</dbReference>
<evidence type="ECO:0000313" key="11">
    <source>
        <dbReference type="EMBL" id="CAF0753246.1"/>
    </source>
</evidence>
<evidence type="ECO:0000256" key="2">
    <source>
        <dbReference type="ARBA" id="ARBA00022490"/>
    </source>
</evidence>
<comment type="caution">
    <text evidence="11">The sequence shown here is derived from an EMBL/GenBank/DDBJ whole genome shotgun (WGS) entry which is preliminary data.</text>
</comment>
<dbReference type="PANTHER" id="PTHR12887">
    <property type="entry name" value="NANOS PROTEIN"/>
    <property type="match status" value="1"/>
</dbReference>
<keyword evidence="4 8" id="KW-0863">Zinc-finger</keyword>
<evidence type="ECO:0000256" key="6">
    <source>
        <dbReference type="ARBA" id="ARBA00022845"/>
    </source>
</evidence>
<sequence length="238" mass="26778">MIEKSISWINILLVLIQINEIHGETYADAFYGQIRGRQQRAGRSAGVIFLIVHSPIMMNFNQPTFLPLFSPSSAIQTFCNCCSPTPIVPISPTLFSTTYPSEIPLVIAPSPVPSSISLSPTSSLSNIENRSSYCLPLRSSSFDLSSLVAKARWRREQFGEYLECAFCKANGESYDIYSSHRLRDNEKMVTLCPILRAHKCPRCHLSGDQAHTMKYCPIKAETKANRRLREIELAMKKN</sequence>
<keyword evidence="6 8" id="KW-0810">Translation regulation</keyword>
<evidence type="ECO:0000256" key="3">
    <source>
        <dbReference type="ARBA" id="ARBA00022723"/>
    </source>
</evidence>
<dbReference type="Gene3D" id="4.10.60.30">
    <property type="entry name" value="Nanos, RNA-binding domain"/>
    <property type="match status" value="1"/>
</dbReference>
<dbReference type="InterPro" id="IPR024161">
    <property type="entry name" value="Znf_nanos-typ"/>
</dbReference>
<dbReference type="EMBL" id="CAJNOJ010000005">
    <property type="protein sequence ID" value="CAF0753246.1"/>
    <property type="molecule type" value="Genomic_DNA"/>
</dbReference>
<keyword evidence="3" id="KW-0479">Metal-binding</keyword>
<feature type="chain" id="PRO_5032518744" description="Nanos-type domain-containing protein" evidence="9">
    <location>
        <begin position="24"/>
        <end position="238"/>
    </location>
</feature>
<dbReference type="AlphaFoldDB" id="A0A813PGT8"/>
<evidence type="ECO:0000256" key="8">
    <source>
        <dbReference type="PROSITE-ProRule" id="PRU00855"/>
    </source>
</evidence>
<evidence type="ECO:0000256" key="5">
    <source>
        <dbReference type="ARBA" id="ARBA00022833"/>
    </source>
</evidence>
<comment type="similarity">
    <text evidence="8">Belongs to the nanos family.</text>
</comment>
<proteinExistence type="inferred from homology"/>
<dbReference type="Pfam" id="PF05741">
    <property type="entry name" value="zf-nanos"/>
    <property type="match status" value="1"/>
</dbReference>
<keyword evidence="2" id="KW-0963">Cytoplasm</keyword>
<keyword evidence="7 8" id="KW-0694">RNA-binding</keyword>
<feature type="signal peptide" evidence="9">
    <location>
        <begin position="1"/>
        <end position="23"/>
    </location>
</feature>
<evidence type="ECO:0000256" key="7">
    <source>
        <dbReference type="ARBA" id="ARBA00022884"/>
    </source>
</evidence>
<keyword evidence="9" id="KW-0732">Signal</keyword>
<dbReference type="GO" id="GO:0006417">
    <property type="term" value="P:regulation of translation"/>
    <property type="evidence" value="ECO:0007669"/>
    <property type="project" value="UniProtKB-UniRule"/>
</dbReference>
<dbReference type="GO" id="GO:0005737">
    <property type="term" value="C:cytoplasm"/>
    <property type="evidence" value="ECO:0007669"/>
    <property type="project" value="UniProtKB-SubCell"/>
</dbReference>
<evidence type="ECO:0000256" key="4">
    <source>
        <dbReference type="ARBA" id="ARBA00022771"/>
    </source>
</evidence>
<dbReference type="GO" id="GO:0008270">
    <property type="term" value="F:zinc ion binding"/>
    <property type="evidence" value="ECO:0007669"/>
    <property type="project" value="UniProtKB-KW"/>
</dbReference>
<dbReference type="InterPro" id="IPR008705">
    <property type="entry name" value="Nanos/Xcar2"/>
</dbReference>
<reference evidence="11" key="1">
    <citation type="submission" date="2021-02" db="EMBL/GenBank/DDBJ databases">
        <authorList>
            <person name="Nowell W R."/>
        </authorList>
    </citation>
    <scope>NUCLEOTIDE SEQUENCE</scope>
</reference>
<comment type="subcellular location">
    <subcellularLocation>
        <location evidence="1">Cytoplasm</location>
    </subcellularLocation>
</comment>
<gene>
    <name evidence="11" type="ORF">EDS130_LOCUS2404</name>
</gene>
<dbReference type="PROSITE" id="PS51522">
    <property type="entry name" value="ZF_NANOS"/>
    <property type="match status" value="1"/>
</dbReference>
<feature type="domain" description="Nanos-type" evidence="10">
    <location>
        <begin position="163"/>
        <end position="218"/>
    </location>
</feature>